<sequence length="80" mass="8805">MSSSIHGHEVMHFMLERGGSFTKQSLCEAVEQHFGPDVRFHTCSAEGLTAAQLIDLLESKGKFVPAEDGFNTEAAKICRH</sequence>
<dbReference type="STRING" id="83767.SAMN05660652_02427"/>
<gene>
    <name evidence="1" type="ORF">SAMN05660652_02427</name>
</gene>
<dbReference type="NCBIfam" id="TIGR03853">
    <property type="entry name" value="matur_matur"/>
    <property type="match status" value="1"/>
</dbReference>
<protein>
    <submittedName>
        <fullName evidence="1">Probable metal-binding protein</fullName>
    </submittedName>
</protein>
<dbReference type="RefSeq" id="WP_091937982.1">
    <property type="nucleotide sequence ID" value="NZ_FNCY01000009.1"/>
</dbReference>
<name>A0A1G8FU08_9RHOO</name>
<reference evidence="1 2" key="1">
    <citation type="submission" date="2016-10" db="EMBL/GenBank/DDBJ databases">
        <authorList>
            <person name="de Groot N.N."/>
        </authorList>
    </citation>
    <scope>NUCLEOTIDE SEQUENCE [LARGE SCALE GENOMIC DNA]</scope>
    <source>
        <strain evidence="1 2">DSM 5885</strain>
    </source>
</reference>
<dbReference type="AlphaFoldDB" id="A0A1G8FU08"/>
<proteinExistence type="predicted"/>
<dbReference type="InterPro" id="IPR019620">
    <property type="entry name" value="Metal-bd_prot_put"/>
</dbReference>
<dbReference type="Pfam" id="PF10678">
    <property type="entry name" value="DUF2492"/>
    <property type="match status" value="1"/>
</dbReference>
<dbReference type="Proteomes" id="UP000198607">
    <property type="component" value="Unassembled WGS sequence"/>
</dbReference>
<evidence type="ECO:0000313" key="1">
    <source>
        <dbReference type="EMBL" id="SDH85638.1"/>
    </source>
</evidence>
<keyword evidence="2" id="KW-1185">Reference proteome</keyword>
<dbReference type="EMBL" id="FNCY01000009">
    <property type="protein sequence ID" value="SDH85638.1"/>
    <property type="molecule type" value="Genomic_DNA"/>
</dbReference>
<accession>A0A1G8FU08</accession>
<evidence type="ECO:0000313" key="2">
    <source>
        <dbReference type="Proteomes" id="UP000198607"/>
    </source>
</evidence>
<organism evidence="1 2">
    <name type="scientific">Propionivibrio dicarboxylicus</name>
    <dbReference type="NCBI Taxonomy" id="83767"/>
    <lineage>
        <taxon>Bacteria</taxon>
        <taxon>Pseudomonadati</taxon>
        <taxon>Pseudomonadota</taxon>
        <taxon>Betaproteobacteria</taxon>
        <taxon>Rhodocyclales</taxon>
        <taxon>Rhodocyclaceae</taxon>
        <taxon>Propionivibrio</taxon>
    </lineage>
</organism>
<dbReference type="OrthoDB" id="285410at2"/>